<evidence type="ECO:0000256" key="1">
    <source>
        <dbReference type="ARBA" id="ARBA00022729"/>
    </source>
</evidence>
<dbReference type="Gene3D" id="3.30.1950.10">
    <property type="entry name" value="wza like domain"/>
    <property type="match status" value="1"/>
</dbReference>
<keyword evidence="6" id="KW-1185">Reference proteome</keyword>
<feature type="domain" description="Polysaccharide export protein N-terminal" evidence="3">
    <location>
        <begin position="24"/>
        <end position="100"/>
    </location>
</feature>
<dbReference type="Gene3D" id="3.10.560.10">
    <property type="entry name" value="Outer membrane lipoprotein wza domain like"/>
    <property type="match status" value="1"/>
</dbReference>
<dbReference type="PATRIC" id="fig|1029756.8.peg.924"/>
<protein>
    <recommendedName>
        <fullName evidence="7">Sugar transporter</fullName>
    </recommendedName>
</protein>
<name>V5SJ13_9HYPH</name>
<reference evidence="5 6" key="1">
    <citation type="journal article" date="2014" name="Genome Announc.">
        <title>Complete Genome Sequence of Hyphomicrobium nitrativorans Strain NL23, a Denitrifying Bacterium Isolated from Biofilm of a Methanol-Fed Denitrification System Treating Seawater at the Montreal Biodome.</title>
        <authorList>
            <person name="Martineau C."/>
            <person name="Villeneuve C."/>
            <person name="Mauffrey F."/>
            <person name="Villemur R."/>
        </authorList>
    </citation>
    <scope>NUCLEOTIDE SEQUENCE [LARGE SCALE GENOMIC DNA]</scope>
    <source>
        <strain evidence="5">NL23</strain>
    </source>
</reference>
<sequence>MKRGVHLAVLTLILWTAPVVGAQDGASYRLGVLDRVRIHVHEWPVLTGEFPVGANGALVLPMLGNIPAEGLLPSELAAEIGNRLQAKAELSAAPDTTVDISQYRPFYILGGVERPGEYAYRPGMMIVNAVAIAGGIYRPVRTSDWGFERDAITGRGDLRLAAVKRDELSAKELRLKAEAEGLEMFPAVPESLSRAAMRFVDEERLLFDARLQQYRKQYDALGETVILIEGEIDSLEGQLVAAGKQRESIAKELTDTRDLVARKLAPLPRILPIERTLAQIEREQKEIHTAIMRARQQINATKIQRDTLTEERRSTAVSELQVLKVEREELDERVETATRLIAGSGISLATQQESGEIEPTPTFVIVRRQGGAVSEFNAKETTALQPGDVVKVFRSQDVGTSQHSQTPGAVR</sequence>
<dbReference type="HOGENOM" id="CLU_037300_1_0_5"/>
<organism evidence="5 6">
    <name type="scientific">Hyphomicrobium nitrativorans NL23</name>
    <dbReference type="NCBI Taxonomy" id="1029756"/>
    <lineage>
        <taxon>Bacteria</taxon>
        <taxon>Pseudomonadati</taxon>
        <taxon>Pseudomonadota</taxon>
        <taxon>Alphaproteobacteria</taxon>
        <taxon>Hyphomicrobiales</taxon>
        <taxon>Hyphomicrobiaceae</taxon>
        <taxon>Hyphomicrobium</taxon>
    </lineage>
</organism>
<evidence type="ECO:0000313" key="6">
    <source>
        <dbReference type="Proteomes" id="UP000018542"/>
    </source>
</evidence>
<dbReference type="Pfam" id="PF02563">
    <property type="entry name" value="Poly_export"/>
    <property type="match status" value="1"/>
</dbReference>
<dbReference type="AlphaFoldDB" id="V5SJ13"/>
<dbReference type="InterPro" id="IPR058781">
    <property type="entry name" value="HH_AprE-like"/>
</dbReference>
<dbReference type="InterPro" id="IPR049712">
    <property type="entry name" value="Poly_export"/>
</dbReference>
<dbReference type="InterPro" id="IPR003715">
    <property type="entry name" value="Poly_export_N"/>
</dbReference>
<dbReference type="OrthoDB" id="9798876at2"/>
<keyword evidence="1" id="KW-0732">Signal</keyword>
<evidence type="ECO:0000256" key="2">
    <source>
        <dbReference type="SAM" id="Coils"/>
    </source>
</evidence>
<keyword evidence="2" id="KW-0175">Coiled coil</keyword>
<dbReference type="RefSeq" id="WP_023786292.1">
    <property type="nucleotide sequence ID" value="NC_022997.1"/>
</dbReference>
<dbReference type="PANTHER" id="PTHR33619:SF3">
    <property type="entry name" value="POLYSACCHARIDE EXPORT PROTEIN GFCE-RELATED"/>
    <property type="match status" value="1"/>
</dbReference>
<evidence type="ECO:0000259" key="4">
    <source>
        <dbReference type="Pfam" id="PF25994"/>
    </source>
</evidence>
<dbReference type="EMBL" id="CP006912">
    <property type="protein sequence ID" value="AHB49934.1"/>
    <property type="molecule type" value="Genomic_DNA"/>
</dbReference>
<dbReference type="GO" id="GO:0015159">
    <property type="term" value="F:polysaccharide transmembrane transporter activity"/>
    <property type="evidence" value="ECO:0007669"/>
    <property type="project" value="InterPro"/>
</dbReference>
<evidence type="ECO:0000313" key="5">
    <source>
        <dbReference type="EMBL" id="AHB49934.1"/>
    </source>
</evidence>
<evidence type="ECO:0000259" key="3">
    <source>
        <dbReference type="Pfam" id="PF02563"/>
    </source>
</evidence>
<proteinExistence type="predicted"/>
<feature type="domain" description="AprE-like long alpha-helical hairpin" evidence="4">
    <location>
        <begin position="157"/>
        <end position="338"/>
    </location>
</feature>
<gene>
    <name evidence="5" type="ORF">W911_04420</name>
</gene>
<dbReference type="Pfam" id="PF25994">
    <property type="entry name" value="HH_AprE"/>
    <property type="match status" value="1"/>
</dbReference>
<evidence type="ECO:0008006" key="7">
    <source>
        <dbReference type="Google" id="ProtNLM"/>
    </source>
</evidence>
<dbReference type="PANTHER" id="PTHR33619">
    <property type="entry name" value="POLYSACCHARIDE EXPORT PROTEIN GFCE-RELATED"/>
    <property type="match status" value="1"/>
</dbReference>
<dbReference type="Proteomes" id="UP000018542">
    <property type="component" value="Chromosome"/>
</dbReference>
<feature type="coiled-coil region" evidence="2">
    <location>
        <begin position="277"/>
        <end position="340"/>
    </location>
</feature>
<dbReference type="STRING" id="1029756.W911_04420"/>
<accession>V5SJ13</accession>
<dbReference type="KEGG" id="hni:W911_04420"/>